<protein>
    <recommendedName>
        <fullName evidence="1">B-cell receptor CD22</fullName>
    </recommendedName>
    <alternativeName>
        <fullName evidence="2">Sialic acid-binding Ig-like lectin 2</fullName>
    </alternativeName>
</protein>
<evidence type="ECO:0000256" key="2">
    <source>
        <dbReference type="ARBA" id="ARBA00041781"/>
    </source>
</evidence>
<dbReference type="Gene3D" id="2.60.40.10">
    <property type="entry name" value="Immunoglobulins"/>
    <property type="match status" value="4"/>
</dbReference>
<dbReference type="PANTHER" id="PTHR46013">
    <property type="entry name" value="VASCULAR CELL ADHESION MOLECULE 1"/>
    <property type="match status" value="1"/>
</dbReference>
<dbReference type="Pfam" id="PF24518">
    <property type="entry name" value="Ig_CD22"/>
    <property type="match status" value="1"/>
</dbReference>
<accession>A0A5A9PLD1</accession>
<keyword evidence="9" id="KW-1185">Reference proteome</keyword>
<comment type="caution">
    <text evidence="8">The sequence shown here is derived from an EMBL/GenBank/DDBJ whole genome shotgun (WGS) entry which is preliminary data.</text>
</comment>
<sequence length="501" mass="54927">MRACEGVAMVMSIIMTPPPLIFLLMIHGVYSADGWGVTYSSSHICAVKDSTVTINCSYKYPTGHKITEVFWTKINSSDPPNLSNDSKYSERIQYLGDKQHDCNVRLTDVRHTDSHKYYFRFITDKDKWTGKPGVTLDVTDKPVISISSSGVIVEGDSVNLTCSSESNPPVHNYSWFKEETSVGSGNIYIISNIRSDHSGQYKCKTRQTCGEKYSDSVTLNVLYPPRNVTVSISSSGVIVEGDSVNLTCSSESNPPVHNYSWFKEETSVGSGNIYIISNIRSDHSGQYKCKTRQTCGEKYSDSVTLNVLYPPRNVTVSISSSGVIVEGDSVNLTCSSESNPPVHIYSWFKENQTSSVGSGQTFSISNFISSLSGWFYCVAQNEVGSQRSDAVSLTVKGNVMLYTIIGGVLVFGAAVILVLLVWRIRRMKQRINSQSQIDDHNPPHNSNKTSDPVYEDVTIAGDGGDDSDSSFPDYENVTIAGDGGDDSDSSSPDYENVTGSF</sequence>
<dbReference type="PROSITE" id="PS50835">
    <property type="entry name" value="IG_LIKE"/>
    <property type="match status" value="3"/>
</dbReference>
<feature type="domain" description="Ig-like" evidence="7">
    <location>
        <begin position="311"/>
        <end position="394"/>
    </location>
</feature>
<evidence type="ECO:0000256" key="6">
    <source>
        <dbReference type="SAM" id="Phobius"/>
    </source>
</evidence>
<feature type="domain" description="Ig-like" evidence="7">
    <location>
        <begin position="225"/>
        <end position="306"/>
    </location>
</feature>
<dbReference type="InterPro" id="IPR013783">
    <property type="entry name" value="Ig-like_fold"/>
</dbReference>
<keyword evidence="6" id="KW-1133">Transmembrane helix</keyword>
<organism evidence="8 9">
    <name type="scientific">Triplophysa tibetana</name>
    <dbReference type="NCBI Taxonomy" id="1572043"/>
    <lineage>
        <taxon>Eukaryota</taxon>
        <taxon>Metazoa</taxon>
        <taxon>Chordata</taxon>
        <taxon>Craniata</taxon>
        <taxon>Vertebrata</taxon>
        <taxon>Euteleostomi</taxon>
        <taxon>Actinopterygii</taxon>
        <taxon>Neopterygii</taxon>
        <taxon>Teleostei</taxon>
        <taxon>Ostariophysi</taxon>
        <taxon>Cypriniformes</taxon>
        <taxon>Nemacheilidae</taxon>
        <taxon>Triplophysa</taxon>
    </lineage>
</organism>
<evidence type="ECO:0000256" key="1">
    <source>
        <dbReference type="ARBA" id="ARBA00040106"/>
    </source>
</evidence>
<dbReference type="InterPro" id="IPR007110">
    <property type="entry name" value="Ig-like_dom"/>
</dbReference>
<dbReference type="InterPro" id="IPR056386">
    <property type="entry name" value="Ig_CD22"/>
</dbReference>
<keyword evidence="6" id="KW-0472">Membrane</keyword>
<feature type="transmembrane region" description="Helical" evidence="6">
    <location>
        <begin position="399"/>
        <end position="422"/>
    </location>
</feature>
<keyword evidence="8" id="KW-0675">Receptor</keyword>
<dbReference type="InterPro" id="IPR003599">
    <property type="entry name" value="Ig_sub"/>
</dbReference>
<proteinExistence type="predicted"/>
<comment type="function">
    <text evidence="3">Most highly expressed siglec (sialic acid-binding immunoglobulin-like lectin) on B-cells that plays a role in various aspects of B-cell biology including differentiation, antigen presentation, and trafficking to bone marrow. Binds to alpha 2,6-linked sialic acid residues of surface molecules such as CD22 itself, CD45 and IgM in a cis configuration. Can also bind to ligands on other cells as an adhesion molecule in a trans configuration. Acts as an inhibitory coreceptor on the surface of B-cells and inhibits B-cell receptor induced signaling, characterized by inhibition of the calcium mobilization and cellular activation. Mechanistically, the immunoreceptor tyrosine-based inhibitory motif domain is phosphorylated by the Src kinase LYN, which in turn leads to the recruitment of the protein tyrosine phosphatase 1/PTPN6, leading to the negative regulation of BCR signaling. If this negative signaling from is of sufficient strength, apoptosis of the B-cell can be induced.</text>
</comment>
<dbReference type="SMART" id="SM00409">
    <property type="entry name" value="IG"/>
    <property type="match status" value="4"/>
</dbReference>
<dbReference type="InterPro" id="IPR003598">
    <property type="entry name" value="Ig_sub2"/>
</dbReference>
<dbReference type="Proteomes" id="UP000324632">
    <property type="component" value="Chromosome 4"/>
</dbReference>
<evidence type="ECO:0000256" key="5">
    <source>
        <dbReference type="SAM" id="MobiDB-lite"/>
    </source>
</evidence>
<dbReference type="InterPro" id="IPR036179">
    <property type="entry name" value="Ig-like_dom_sf"/>
</dbReference>
<name>A0A5A9PLD1_9TELE</name>
<dbReference type="AlphaFoldDB" id="A0A5A9PLD1"/>
<dbReference type="SMART" id="SM00408">
    <property type="entry name" value="IGc2"/>
    <property type="match status" value="3"/>
</dbReference>
<evidence type="ECO:0000259" key="7">
    <source>
        <dbReference type="PROSITE" id="PS50835"/>
    </source>
</evidence>
<keyword evidence="6" id="KW-0812">Transmembrane</keyword>
<dbReference type="Pfam" id="PF13895">
    <property type="entry name" value="Ig_2"/>
    <property type="match status" value="3"/>
</dbReference>
<reference evidence="8 9" key="1">
    <citation type="journal article" date="2019" name="Mol. Ecol. Resour.">
        <title>Chromosome-level genome assembly of Triplophysa tibetana, a fish adapted to the harsh high-altitude environment of the Tibetan Plateau.</title>
        <authorList>
            <person name="Yang X."/>
            <person name="Liu H."/>
            <person name="Ma Z."/>
            <person name="Zou Y."/>
            <person name="Zou M."/>
            <person name="Mao Y."/>
            <person name="Li X."/>
            <person name="Wang H."/>
            <person name="Chen T."/>
            <person name="Wang W."/>
            <person name="Yang R."/>
        </authorList>
    </citation>
    <scope>NUCLEOTIDE SEQUENCE [LARGE SCALE GENOMIC DNA]</scope>
    <source>
        <strain evidence="8">TTIB1903HZAU</strain>
        <tissue evidence="8">Muscle</tissue>
    </source>
</reference>
<evidence type="ECO:0000313" key="8">
    <source>
        <dbReference type="EMBL" id="KAA0721756.1"/>
    </source>
</evidence>
<feature type="region of interest" description="Disordered" evidence="5">
    <location>
        <begin position="433"/>
        <end position="501"/>
    </location>
</feature>
<dbReference type="PANTHER" id="PTHR46013:SF4">
    <property type="entry name" value="B-CELL RECEPTOR CD22-RELATED"/>
    <property type="match status" value="1"/>
</dbReference>
<evidence type="ECO:0000256" key="3">
    <source>
        <dbReference type="ARBA" id="ARBA00045430"/>
    </source>
</evidence>
<feature type="domain" description="Ig-like" evidence="7">
    <location>
        <begin position="142"/>
        <end position="220"/>
    </location>
</feature>
<evidence type="ECO:0000256" key="4">
    <source>
        <dbReference type="ARBA" id="ARBA00046458"/>
    </source>
</evidence>
<evidence type="ECO:0000313" key="9">
    <source>
        <dbReference type="Proteomes" id="UP000324632"/>
    </source>
</evidence>
<gene>
    <name evidence="8" type="ORF">E1301_Tti014271</name>
</gene>
<comment type="subunit">
    <text evidence="4">Predominantly monomer of isoform CD22-beta. Also found as heterodimer of isoform CD22-beta and a shorter isoform. Interacts with PTPN6/SHP-1, LYN, SYK, PIK3R1/PIK3R2 and PLCG1 upon phosphorylation. Interacts with GRB2, INPP5D and SHC1 upon phosphorylation. May form a complex with INPP5D/SHIP, GRB2 and SHC1.</text>
</comment>
<dbReference type="EMBL" id="SOYY01000004">
    <property type="protein sequence ID" value="KAA0721756.1"/>
    <property type="molecule type" value="Genomic_DNA"/>
</dbReference>
<dbReference type="SUPFAM" id="SSF48726">
    <property type="entry name" value="Immunoglobulin"/>
    <property type="match status" value="4"/>
</dbReference>